<keyword evidence="1" id="KW-0175">Coiled coil</keyword>
<protein>
    <recommendedName>
        <fullName evidence="4">MATH domain-containing protein</fullName>
    </recommendedName>
</protein>
<evidence type="ECO:0008006" key="4">
    <source>
        <dbReference type="Google" id="ProtNLM"/>
    </source>
</evidence>
<reference evidence="2 3" key="1">
    <citation type="journal article" date="2023" name="BMC Biol.">
        <title>The compact genome of the sponge Oopsacas minuta (Hexactinellida) is lacking key metazoan core genes.</title>
        <authorList>
            <person name="Santini S."/>
            <person name="Schenkelaars Q."/>
            <person name="Jourda C."/>
            <person name="Duchesne M."/>
            <person name="Belahbib H."/>
            <person name="Rocher C."/>
            <person name="Selva M."/>
            <person name="Riesgo A."/>
            <person name="Vervoort M."/>
            <person name="Leys S.P."/>
            <person name="Kodjabachian L."/>
            <person name="Le Bivic A."/>
            <person name="Borchiellini C."/>
            <person name="Claverie J.M."/>
            <person name="Renard E."/>
        </authorList>
    </citation>
    <scope>NUCLEOTIDE SEQUENCE [LARGE SCALE GENOMIC DNA]</scope>
    <source>
        <strain evidence="2">SPO-2</strain>
    </source>
</reference>
<dbReference type="Proteomes" id="UP001165289">
    <property type="component" value="Unassembled WGS sequence"/>
</dbReference>
<keyword evidence="3" id="KW-1185">Reference proteome</keyword>
<dbReference type="EMBL" id="JAKMXF010000343">
    <property type="protein sequence ID" value="KAI6647248.1"/>
    <property type="molecule type" value="Genomic_DNA"/>
</dbReference>
<evidence type="ECO:0000313" key="2">
    <source>
        <dbReference type="EMBL" id="KAI6647248.1"/>
    </source>
</evidence>
<gene>
    <name evidence="2" type="ORF">LOD99_12245</name>
</gene>
<proteinExistence type="predicted"/>
<comment type="caution">
    <text evidence="2">The sequence shown here is derived from an EMBL/GenBank/DDBJ whole genome shotgun (WGS) entry which is preliminary data.</text>
</comment>
<evidence type="ECO:0000256" key="1">
    <source>
        <dbReference type="SAM" id="Coils"/>
    </source>
</evidence>
<dbReference type="AlphaFoldDB" id="A0AAV7JEK5"/>
<sequence length="171" mass="20163">MEEILMKQGEMMEQMSQEIESLKTEAKLNKSEILKQILPKITNLYWKIKMEDIRPRYRYYVHLQEQFQADTYIFTLMLDSTPGDNFVIKFHPKDGFNFDKLTRPFKALFITSQICNDKPNHTKKLGAKLIEVQEQGDFSSPNTIARFPRSDITKEFIKDDCIELEISVCIQ</sequence>
<name>A0AAV7JEK5_9METZ</name>
<feature type="coiled-coil region" evidence="1">
    <location>
        <begin position="5"/>
        <end position="32"/>
    </location>
</feature>
<accession>A0AAV7JEK5</accession>
<evidence type="ECO:0000313" key="3">
    <source>
        <dbReference type="Proteomes" id="UP001165289"/>
    </source>
</evidence>
<organism evidence="2 3">
    <name type="scientific">Oopsacas minuta</name>
    <dbReference type="NCBI Taxonomy" id="111878"/>
    <lineage>
        <taxon>Eukaryota</taxon>
        <taxon>Metazoa</taxon>
        <taxon>Porifera</taxon>
        <taxon>Hexactinellida</taxon>
        <taxon>Hexasterophora</taxon>
        <taxon>Lyssacinosida</taxon>
        <taxon>Leucopsacidae</taxon>
        <taxon>Oopsacas</taxon>
    </lineage>
</organism>